<keyword evidence="3" id="KW-1185">Reference proteome</keyword>
<name>A0A1E7EYE5_9STRA</name>
<dbReference type="Gene3D" id="3.40.50.300">
    <property type="entry name" value="P-loop containing nucleotide triphosphate hydrolases"/>
    <property type="match status" value="1"/>
</dbReference>
<dbReference type="SUPFAM" id="SSF52540">
    <property type="entry name" value="P-loop containing nucleoside triphosphate hydrolases"/>
    <property type="match status" value="1"/>
</dbReference>
<sequence length="347" mass="39118">MTDQERIASAKIVYIVAVSGCGKSFTGDYLETMHGFHHVDGDFPTKNCHIPKNKELYAGLLKCFVSYVHKEEGPEDGPEELWKPYFEEIANQTIDAAKKGSDQHVVLSHATYRQSWREFVVKKLIEGGVREENITVLYLTIHPDVKLKGLYYRTKTLIENGGMTLGEFMRTQGWEGDGDMTLSEYMVYTKKKSPGIETCQDIPDGYGKTVDVSGRDMSHLDGVDDALGLVGKRNDKTLTFEEIRDKVKVIDQKRDEDFAATGSLVILGKMLAELTNGNDNDNDNNGDEVVNNTEEELEKIAKRRSSLISVEYLECELHRSSLSSIDNEKKKMTKTRRSSLIKTGKIE</sequence>
<evidence type="ECO:0000313" key="3">
    <source>
        <dbReference type="Proteomes" id="UP000095751"/>
    </source>
</evidence>
<dbReference type="OrthoDB" id="10293585at2759"/>
<reference evidence="2 3" key="1">
    <citation type="submission" date="2016-09" db="EMBL/GenBank/DDBJ databases">
        <title>Extensive genetic diversity and differential bi-allelic expression allows diatom success in the polar Southern Ocean.</title>
        <authorList>
            <consortium name="DOE Joint Genome Institute"/>
            <person name="Mock T."/>
            <person name="Otillar R.P."/>
            <person name="Strauss J."/>
            <person name="Dupont C."/>
            <person name="Frickenhaus S."/>
            <person name="Maumus F."/>
            <person name="Mcmullan M."/>
            <person name="Sanges R."/>
            <person name="Schmutz J."/>
            <person name="Toseland A."/>
            <person name="Valas R."/>
            <person name="Veluchamy A."/>
            <person name="Ward B.J."/>
            <person name="Allen A."/>
            <person name="Barry K."/>
            <person name="Falciatore A."/>
            <person name="Ferrante M."/>
            <person name="Fortunato A.E."/>
            <person name="Gloeckner G."/>
            <person name="Gruber A."/>
            <person name="Hipkin R."/>
            <person name="Janech M."/>
            <person name="Kroth P."/>
            <person name="Leese F."/>
            <person name="Lindquist E."/>
            <person name="Lyon B.R."/>
            <person name="Martin J."/>
            <person name="Mayer C."/>
            <person name="Parker M."/>
            <person name="Quesneville H."/>
            <person name="Raymond J."/>
            <person name="Uhlig C."/>
            <person name="Valentin K.U."/>
            <person name="Worden A.Z."/>
            <person name="Armbrust E.V."/>
            <person name="Bowler C."/>
            <person name="Green B."/>
            <person name="Moulton V."/>
            <person name="Van Oosterhout C."/>
            <person name="Grigoriev I."/>
        </authorList>
    </citation>
    <scope>NUCLEOTIDE SEQUENCE [LARGE SCALE GENOMIC DNA]</scope>
    <source>
        <strain evidence="2 3">CCMP1102</strain>
    </source>
</reference>
<dbReference type="EMBL" id="KV784370">
    <property type="protein sequence ID" value="OEU10849.1"/>
    <property type="molecule type" value="Genomic_DNA"/>
</dbReference>
<dbReference type="KEGG" id="fcy:FRACYDRAFT_246722"/>
<dbReference type="InterPro" id="IPR027417">
    <property type="entry name" value="P-loop_NTPase"/>
</dbReference>
<organism evidence="2 3">
    <name type="scientific">Fragilariopsis cylindrus CCMP1102</name>
    <dbReference type="NCBI Taxonomy" id="635003"/>
    <lineage>
        <taxon>Eukaryota</taxon>
        <taxon>Sar</taxon>
        <taxon>Stramenopiles</taxon>
        <taxon>Ochrophyta</taxon>
        <taxon>Bacillariophyta</taxon>
        <taxon>Bacillariophyceae</taxon>
        <taxon>Bacillariophycidae</taxon>
        <taxon>Bacillariales</taxon>
        <taxon>Bacillariaceae</taxon>
        <taxon>Fragilariopsis</taxon>
    </lineage>
</organism>
<dbReference type="InParanoid" id="A0A1E7EYE5"/>
<accession>A0A1E7EYE5</accession>
<feature type="region of interest" description="Disordered" evidence="1">
    <location>
        <begin position="328"/>
        <end position="347"/>
    </location>
</feature>
<evidence type="ECO:0000313" key="2">
    <source>
        <dbReference type="EMBL" id="OEU10849.1"/>
    </source>
</evidence>
<dbReference type="AlphaFoldDB" id="A0A1E7EYE5"/>
<dbReference type="Proteomes" id="UP000095751">
    <property type="component" value="Unassembled WGS sequence"/>
</dbReference>
<proteinExistence type="predicted"/>
<evidence type="ECO:0008006" key="4">
    <source>
        <dbReference type="Google" id="ProtNLM"/>
    </source>
</evidence>
<protein>
    <recommendedName>
        <fullName evidence="4">P-loop containing nucleoside triphosphate hydrolase protein</fullName>
    </recommendedName>
</protein>
<gene>
    <name evidence="2" type="ORF">FRACYDRAFT_246722</name>
</gene>
<evidence type="ECO:0000256" key="1">
    <source>
        <dbReference type="SAM" id="MobiDB-lite"/>
    </source>
</evidence>